<sequence length="107" mass="12061">MVFAHPHLSRGNPHNRRNLAIMKQCTHADALPHPEPEPLDETCPECLRDGTNPVQLRLCLTCGHIGCCDSSPGRHATEHHAQSGHPVMRTFEPGEDWRWCFVDHVLV</sequence>
<comment type="caution">
    <text evidence="2">The sequence shown here is derived from an EMBL/GenBank/DDBJ whole genome shotgun (WGS) entry which is preliminary data.</text>
</comment>
<feature type="domain" description="UBP-type" evidence="1">
    <location>
        <begin position="23"/>
        <end position="107"/>
    </location>
</feature>
<dbReference type="Pfam" id="PF02148">
    <property type="entry name" value="zf-UBP"/>
    <property type="match status" value="1"/>
</dbReference>
<dbReference type="Proteomes" id="UP000653644">
    <property type="component" value="Unassembled WGS sequence"/>
</dbReference>
<reference evidence="3" key="1">
    <citation type="journal article" date="2019" name="Int. J. Syst. Evol. Microbiol.">
        <title>The Global Catalogue of Microorganisms (GCM) 10K type strain sequencing project: providing services to taxonomists for standard genome sequencing and annotation.</title>
        <authorList>
            <consortium name="The Broad Institute Genomics Platform"/>
            <consortium name="The Broad Institute Genome Sequencing Center for Infectious Disease"/>
            <person name="Wu L."/>
            <person name="Ma J."/>
        </authorList>
    </citation>
    <scope>NUCLEOTIDE SEQUENCE [LARGE SCALE GENOMIC DNA]</scope>
    <source>
        <strain evidence="3">JCM 4733</strain>
    </source>
</reference>
<gene>
    <name evidence="2" type="ORF">GCM10010345_72740</name>
</gene>
<name>A0ABQ3D4Y7_9ACTN</name>
<evidence type="ECO:0000313" key="2">
    <source>
        <dbReference type="EMBL" id="GHA57788.1"/>
    </source>
</evidence>
<accession>A0ABQ3D4Y7</accession>
<proteinExistence type="predicted"/>
<evidence type="ECO:0000259" key="1">
    <source>
        <dbReference type="PROSITE" id="PS50271"/>
    </source>
</evidence>
<dbReference type="InterPro" id="IPR001607">
    <property type="entry name" value="Znf_UBP"/>
</dbReference>
<dbReference type="SUPFAM" id="SSF57850">
    <property type="entry name" value="RING/U-box"/>
    <property type="match status" value="1"/>
</dbReference>
<evidence type="ECO:0000313" key="3">
    <source>
        <dbReference type="Proteomes" id="UP000653644"/>
    </source>
</evidence>
<protein>
    <recommendedName>
        <fullName evidence="1">UBP-type domain-containing protein</fullName>
    </recommendedName>
</protein>
<dbReference type="PROSITE" id="PS50271">
    <property type="entry name" value="ZF_UBP"/>
    <property type="match status" value="1"/>
</dbReference>
<organism evidence="2 3">
    <name type="scientific">Streptomyces canarius</name>
    <dbReference type="NCBI Taxonomy" id="285453"/>
    <lineage>
        <taxon>Bacteria</taxon>
        <taxon>Bacillati</taxon>
        <taxon>Actinomycetota</taxon>
        <taxon>Actinomycetes</taxon>
        <taxon>Kitasatosporales</taxon>
        <taxon>Streptomycetaceae</taxon>
        <taxon>Streptomyces</taxon>
    </lineage>
</organism>
<dbReference type="Gene3D" id="3.30.40.10">
    <property type="entry name" value="Zinc/RING finger domain, C3HC4 (zinc finger)"/>
    <property type="match status" value="1"/>
</dbReference>
<dbReference type="EMBL" id="BMVN01000039">
    <property type="protein sequence ID" value="GHA57788.1"/>
    <property type="molecule type" value="Genomic_DNA"/>
</dbReference>
<keyword evidence="3" id="KW-1185">Reference proteome</keyword>
<dbReference type="InterPro" id="IPR013083">
    <property type="entry name" value="Znf_RING/FYVE/PHD"/>
</dbReference>